<dbReference type="Proteomes" id="UP000660729">
    <property type="component" value="Unassembled WGS sequence"/>
</dbReference>
<name>A0A8H6RP14_9PEZI</name>
<dbReference type="Pfam" id="PF09995">
    <property type="entry name" value="MPAB_Lcp_cat"/>
    <property type="match status" value="1"/>
</dbReference>
<comment type="caution">
    <text evidence="2">The sequence shown here is derived from an EMBL/GenBank/DDBJ whole genome shotgun (WGS) entry which is preliminary data.</text>
</comment>
<keyword evidence="3" id="KW-1185">Reference proteome</keyword>
<reference evidence="2" key="1">
    <citation type="submission" date="2020-04" db="EMBL/GenBank/DDBJ databases">
        <title>Draft genome resource of the tomato pathogen Pseudocercospora fuligena.</title>
        <authorList>
            <person name="Zaccaron A."/>
        </authorList>
    </citation>
    <scope>NUCLEOTIDE SEQUENCE</scope>
    <source>
        <strain evidence="2">PF001</strain>
    </source>
</reference>
<evidence type="ECO:0000313" key="2">
    <source>
        <dbReference type="EMBL" id="KAF7195871.1"/>
    </source>
</evidence>
<gene>
    <name evidence="2" type="ORF">HII31_02751</name>
</gene>
<dbReference type="EMBL" id="JABCIY010000035">
    <property type="protein sequence ID" value="KAF7195871.1"/>
    <property type="molecule type" value="Genomic_DNA"/>
</dbReference>
<dbReference type="OrthoDB" id="545169at2759"/>
<dbReference type="PANTHER" id="PTHR36124:SF1">
    <property type="entry name" value="ER-BOUND OXYGENASE MPAB_MPAB'_RUBBER OXYGENASE CATALYTIC DOMAIN-CONTAINING PROTEIN"/>
    <property type="match status" value="1"/>
</dbReference>
<dbReference type="AlphaFoldDB" id="A0A8H6RP14"/>
<dbReference type="InterPro" id="IPR018713">
    <property type="entry name" value="MPAB/Lcp_cat_dom"/>
</dbReference>
<accession>A0A8H6RP14</accession>
<dbReference type="InterPro" id="IPR046366">
    <property type="entry name" value="MPAB"/>
</dbReference>
<proteinExistence type="predicted"/>
<sequence length="391" mass="45290">MTSTVTLLLAFAAVAAYVVLAAFLRHRNERKLLANFARYFDDPYSMDHKTAYQILQTTVLLDFPFMFNFSVAWAVVRSYGVPAASEVVAKTKRLVSVKTTGKRYEDSAIIMQGWLRHGIDSDHGLRTLAKVNWMHARYGDAIKNSELLHFLAIWLIEVNRWIDTHEWRRLLYLEKVALFIYLREIGSRMGIHEIPQTYEELCRWLDEYEMKRMSYASSNEELWKYFVELLTRSIPTVLKPYVEDMLEACVTPVARPALGIKETPSWAIELLTRGFAARGFLVRHFFLPRARPEPSITHLANGRIQRTRWDIEPWYVRETSLSKLQKAFGNPWPTPGPEYRPEGYLPEELGPKEWEKVSSQQVLDAAERLREYAEKGGAQGMGCPFAFARDT</sequence>
<feature type="domain" description="ER-bound oxygenase mpaB/mpaB'/Rubber oxygenase catalytic" evidence="1">
    <location>
        <begin position="59"/>
        <end position="276"/>
    </location>
</feature>
<protein>
    <submittedName>
        <fullName evidence="2">Mycophenolic acid biosynthesis cluster protein B</fullName>
    </submittedName>
</protein>
<organism evidence="2 3">
    <name type="scientific">Pseudocercospora fuligena</name>
    <dbReference type="NCBI Taxonomy" id="685502"/>
    <lineage>
        <taxon>Eukaryota</taxon>
        <taxon>Fungi</taxon>
        <taxon>Dikarya</taxon>
        <taxon>Ascomycota</taxon>
        <taxon>Pezizomycotina</taxon>
        <taxon>Dothideomycetes</taxon>
        <taxon>Dothideomycetidae</taxon>
        <taxon>Mycosphaerellales</taxon>
        <taxon>Mycosphaerellaceae</taxon>
        <taxon>Pseudocercospora</taxon>
    </lineage>
</organism>
<evidence type="ECO:0000259" key="1">
    <source>
        <dbReference type="Pfam" id="PF09995"/>
    </source>
</evidence>
<evidence type="ECO:0000313" key="3">
    <source>
        <dbReference type="Proteomes" id="UP000660729"/>
    </source>
</evidence>
<dbReference type="PANTHER" id="PTHR36124">
    <property type="match status" value="1"/>
</dbReference>
<dbReference type="GO" id="GO:0016491">
    <property type="term" value="F:oxidoreductase activity"/>
    <property type="evidence" value="ECO:0007669"/>
    <property type="project" value="InterPro"/>
</dbReference>